<organism evidence="2 3">
    <name type="scientific">Danaus chrysippus</name>
    <name type="common">African queen</name>
    <dbReference type="NCBI Taxonomy" id="151541"/>
    <lineage>
        <taxon>Eukaryota</taxon>
        <taxon>Metazoa</taxon>
        <taxon>Ecdysozoa</taxon>
        <taxon>Arthropoda</taxon>
        <taxon>Hexapoda</taxon>
        <taxon>Insecta</taxon>
        <taxon>Pterygota</taxon>
        <taxon>Neoptera</taxon>
        <taxon>Endopterygota</taxon>
        <taxon>Lepidoptera</taxon>
        <taxon>Glossata</taxon>
        <taxon>Ditrysia</taxon>
        <taxon>Papilionoidea</taxon>
        <taxon>Nymphalidae</taxon>
        <taxon>Danainae</taxon>
        <taxon>Danaini</taxon>
        <taxon>Danaina</taxon>
        <taxon>Danaus</taxon>
        <taxon>Anosia</taxon>
    </lineage>
</organism>
<feature type="compositionally biased region" description="Basic and acidic residues" evidence="1">
    <location>
        <begin position="181"/>
        <end position="190"/>
    </location>
</feature>
<feature type="compositionally biased region" description="Polar residues" evidence="1">
    <location>
        <begin position="289"/>
        <end position="306"/>
    </location>
</feature>
<feature type="compositionally biased region" description="Low complexity" evidence="1">
    <location>
        <begin position="268"/>
        <end position="277"/>
    </location>
</feature>
<feature type="region of interest" description="Disordered" evidence="1">
    <location>
        <begin position="126"/>
        <end position="206"/>
    </location>
</feature>
<dbReference type="AlphaFoldDB" id="A0A8J2QPW6"/>
<feature type="compositionally biased region" description="Basic and acidic residues" evidence="1">
    <location>
        <begin position="257"/>
        <end position="267"/>
    </location>
</feature>
<keyword evidence="3" id="KW-1185">Reference proteome</keyword>
<dbReference type="Proteomes" id="UP000789524">
    <property type="component" value="Unassembled WGS sequence"/>
</dbReference>
<feature type="region of interest" description="Disordered" evidence="1">
    <location>
        <begin position="248"/>
        <end position="316"/>
    </location>
</feature>
<dbReference type="OrthoDB" id="7471899at2759"/>
<evidence type="ECO:0000256" key="1">
    <source>
        <dbReference type="SAM" id="MobiDB-lite"/>
    </source>
</evidence>
<gene>
    <name evidence="2" type="ORF">DCHRY22_LOCUS5829</name>
</gene>
<feature type="compositionally biased region" description="Basic and acidic residues" evidence="1">
    <location>
        <begin position="145"/>
        <end position="173"/>
    </location>
</feature>
<reference evidence="2" key="1">
    <citation type="submission" date="2021-09" db="EMBL/GenBank/DDBJ databases">
        <authorList>
            <person name="Martin H S."/>
        </authorList>
    </citation>
    <scope>NUCLEOTIDE SEQUENCE</scope>
</reference>
<protein>
    <submittedName>
        <fullName evidence="2">(African queen) hypothetical protein</fullName>
    </submittedName>
</protein>
<comment type="caution">
    <text evidence="2">The sequence shown here is derived from an EMBL/GenBank/DDBJ whole genome shotgun (WGS) entry which is preliminary data.</text>
</comment>
<sequence length="316" mass="34521">MLPSTDPYIDVVELCALLQCLGFGIKSLDTTDGNLSGEGTRTVTINCQASGIHVVLDSANFSCSCPSFISQQNSGFWQVSGMTGGKEYSKECGSALLGSLPKPHRERLTKELQDIVRCIKEHNESDVEKKHEALSNKSASMIELKTPEKRQQLKPETPTRYRSLDALTAKDDQLPAPGPLTKDDDKKGPESTKQFASSPNLSGLGVHDDYMKRFKRVESASTSNLTAKPAAKEGKLSKLKRISPNLFKFKNSPSSVNKRDKCDDVKSSKTNSLTKSKIATPVRVERSKANSPNVSGTTKKFGQVKSTIPRLASKKE</sequence>
<accession>A0A8J2QPW6</accession>
<evidence type="ECO:0000313" key="3">
    <source>
        <dbReference type="Proteomes" id="UP000789524"/>
    </source>
</evidence>
<evidence type="ECO:0000313" key="2">
    <source>
        <dbReference type="EMBL" id="CAG9564902.1"/>
    </source>
</evidence>
<name>A0A8J2QPW6_9NEOP</name>
<feature type="compositionally biased region" description="Polar residues" evidence="1">
    <location>
        <begin position="191"/>
        <end position="201"/>
    </location>
</feature>
<proteinExistence type="predicted"/>
<dbReference type="EMBL" id="CAKASE010000052">
    <property type="protein sequence ID" value="CAG9564902.1"/>
    <property type="molecule type" value="Genomic_DNA"/>
</dbReference>